<reference evidence="3 4" key="1">
    <citation type="submission" date="2019-10" db="EMBL/GenBank/DDBJ databases">
        <authorList>
            <person name="Palmer J.M."/>
        </authorList>
    </citation>
    <scope>NUCLEOTIDE SEQUENCE [LARGE SCALE GENOMIC DNA]</scope>
    <source>
        <strain evidence="3 4">TWF730</strain>
    </source>
</reference>
<dbReference type="EMBL" id="JAVHNS010000004">
    <property type="protein sequence ID" value="KAK6358596.1"/>
    <property type="molecule type" value="Genomic_DNA"/>
</dbReference>
<keyword evidence="4" id="KW-1185">Reference proteome</keyword>
<organism evidence="3 4">
    <name type="scientific">Orbilia blumenaviensis</name>
    <dbReference type="NCBI Taxonomy" id="1796055"/>
    <lineage>
        <taxon>Eukaryota</taxon>
        <taxon>Fungi</taxon>
        <taxon>Dikarya</taxon>
        <taxon>Ascomycota</taxon>
        <taxon>Pezizomycotina</taxon>
        <taxon>Orbiliomycetes</taxon>
        <taxon>Orbiliales</taxon>
        <taxon>Orbiliaceae</taxon>
        <taxon>Orbilia</taxon>
    </lineage>
</organism>
<evidence type="ECO:0000313" key="3">
    <source>
        <dbReference type="EMBL" id="KAK6358596.1"/>
    </source>
</evidence>
<name>A0AAV9VCI3_9PEZI</name>
<sequence>MAAAVTHFHGGLSHRVYECGYTLATGSLSSIINIYLIIALRAKSKIHYQWVIFTLSIALCMVWFAEIIMLSAVFKPYDDAFILLCLGIVIWSLYITFTIVYGKSVLRDLLSPSTSSPAPIESGLITDEMKNTAQPSYIRVQPTHSSTGDLEIGLAQRGAELGPPGNYVNPQFSRHEVDGLDTTVLSMRAEMPASQPQPLAEMPAAGQNSRGRNW</sequence>
<comment type="caution">
    <text evidence="3">The sequence shown here is derived from an EMBL/GenBank/DDBJ whole genome shotgun (WGS) entry which is preliminary data.</text>
</comment>
<evidence type="ECO:0000256" key="1">
    <source>
        <dbReference type="SAM" id="MobiDB-lite"/>
    </source>
</evidence>
<keyword evidence="2" id="KW-1133">Transmembrane helix</keyword>
<feature type="transmembrane region" description="Helical" evidence="2">
    <location>
        <begin position="20"/>
        <end position="38"/>
    </location>
</feature>
<proteinExistence type="predicted"/>
<evidence type="ECO:0000256" key="2">
    <source>
        <dbReference type="SAM" id="Phobius"/>
    </source>
</evidence>
<dbReference type="AlphaFoldDB" id="A0AAV9VCI3"/>
<feature type="transmembrane region" description="Helical" evidence="2">
    <location>
        <begin position="50"/>
        <end position="74"/>
    </location>
</feature>
<evidence type="ECO:0000313" key="4">
    <source>
        <dbReference type="Proteomes" id="UP001373714"/>
    </source>
</evidence>
<keyword evidence="2" id="KW-0812">Transmembrane</keyword>
<gene>
    <name evidence="3" type="ORF">TWF730_007921</name>
</gene>
<accession>A0AAV9VCI3</accession>
<keyword evidence="2" id="KW-0472">Membrane</keyword>
<dbReference type="Proteomes" id="UP001373714">
    <property type="component" value="Unassembled WGS sequence"/>
</dbReference>
<feature type="transmembrane region" description="Helical" evidence="2">
    <location>
        <begin position="80"/>
        <end position="101"/>
    </location>
</feature>
<feature type="region of interest" description="Disordered" evidence="1">
    <location>
        <begin position="192"/>
        <end position="214"/>
    </location>
</feature>
<protein>
    <submittedName>
        <fullName evidence="3">Uncharacterized protein</fullName>
    </submittedName>
</protein>